<dbReference type="InterPro" id="IPR018119">
    <property type="entry name" value="Strictosidine_synth_cons-reg"/>
</dbReference>
<dbReference type="Proteomes" id="UP000092661">
    <property type="component" value="Chromosome"/>
</dbReference>
<dbReference type="Pfam" id="PF03088">
    <property type="entry name" value="Str_synth"/>
    <property type="match status" value="1"/>
</dbReference>
<evidence type="ECO:0000256" key="2">
    <source>
        <dbReference type="ARBA" id="ARBA00022553"/>
    </source>
</evidence>
<feature type="compositionally biased region" description="Basic and acidic residues" evidence="4">
    <location>
        <begin position="241"/>
        <end position="252"/>
    </location>
</feature>
<evidence type="ECO:0000256" key="1">
    <source>
        <dbReference type="ARBA" id="ARBA00009191"/>
    </source>
</evidence>
<dbReference type="InterPro" id="IPR011042">
    <property type="entry name" value="6-blade_b-propeller_TolB-like"/>
</dbReference>
<proteinExistence type="inferred from homology"/>
<protein>
    <recommendedName>
        <fullName evidence="5">Strictosidine synthase conserved region domain-containing protein</fullName>
    </recommendedName>
</protein>
<dbReference type="RefSeq" id="WP_065536895.1">
    <property type="nucleotide sequence ID" value="NZ_CP016534.2"/>
</dbReference>
<name>A0ABM6D693_9BACL</name>
<feature type="domain" description="Strictosidine synthase conserved region" evidence="5">
    <location>
        <begin position="376"/>
        <end position="455"/>
    </location>
</feature>
<dbReference type="PANTHER" id="PTHR10426:SF88">
    <property type="entry name" value="ADIPOCYTE PLASMA MEMBRANE-ASSOCIATED PROTEIN HEMOMUCIN-RELATED"/>
    <property type="match status" value="1"/>
</dbReference>
<evidence type="ECO:0000256" key="4">
    <source>
        <dbReference type="SAM" id="MobiDB-lite"/>
    </source>
</evidence>
<reference evidence="6" key="1">
    <citation type="submission" date="2016-10" db="EMBL/GenBank/DDBJ databases">
        <authorList>
            <person name="See-Too W.S."/>
        </authorList>
    </citation>
    <scope>NUCLEOTIDE SEQUENCE</scope>
    <source>
        <strain evidence="6">DSM 14505</strain>
    </source>
</reference>
<dbReference type="Gene3D" id="3.30.70.100">
    <property type="match status" value="1"/>
</dbReference>
<keyword evidence="2" id="KW-0597">Phosphoprotein</keyword>
<feature type="region of interest" description="Disordered" evidence="4">
    <location>
        <begin position="232"/>
        <end position="275"/>
    </location>
</feature>
<dbReference type="Pfam" id="PF20067">
    <property type="entry name" value="SSL_N"/>
    <property type="match status" value="1"/>
</dbReference>
<dbReference type="PANTHER" id="PTHR10426">
    <property type="entry name" value="STRICTOSIDINE SYNTHASE-RELATED"/>
    <property type="match status" value="1"/>
</dbReference>
<evidence type="ECO:0000313" key="7">
    <source>
        <dbReference type="Proteomes" id="UP000092661"/>
    </source>
</evidence>
<evidence type="ECO:0000259" key="5">
    <source>
        <dbReference type="Pfam" id="PF03088"/>
    </source>
</evidence>
<dbReference type="SUPFAM" id="SSF63829">
    <property type="entry name" value="Calcium-dependent phosphotriesterase"/>
    <property type="match status" value="1"/>
</dbReference>
<keyword evidence="3" id="KW-0325">Glycoprotein</keyword>
<keyword evidence="7" id="KW-1185">Reference proteome</keyword>
<comment type="similarity">
    <text evidence="1">Belongs to the strictosidine synthase family.</text>
</comment>
<gene>
    <name evidence="6" type="ORF">BBH88_12130</name>
</gene>
<accession>A0ABM6D693</accession>
<evidence type="ECO:0000256" key="3">
    <source>
        <dbReference type="ARBA" id="ARBA00023180"/>
    </source>
</evidence>
<sequence>MTNKSAIAALVWLGRDVPREQQLSYWRSTHAQKAARTRGVLEYRQHHFDQNSLGHWPLVAGIDTEIHPEHRIDGVEEVILNTRAVKYHRKLTSAEAVEAFKKIEWHVTKLATSHWLSFAQSRKASYREVVLIRRKPHVQLPEFHAFINHLLTPAIASAPGIAEMHYHLFESSQQREARSSYQAMLIIGAVDSTMLKKALTSTSFQATESAQQAYCEAIHAYPVEDSYIFTKSGRPTLPQTKAERKPPLEPVRRKLPPAPARARRTSSGIPFPPVQRIPLSGYGPEDVIADDQGRLLCGVEDGRILRIHPERGSEEVIGNTGGRPLGLELLPDGQLLICDAHKGLLQLNKETGKIETLVQYVDGIPLRFCSNAAAAKDGTIWFTESSDRYDFEQYTGALLEHRPSGRLFKRYPNGQVEVVLEGLHFANGLILSDDEQAVIFSETGGYRINRLWIQGTNVGKRELLVDNLPGFPDNISRLQDGKFWVAIMTNRNSLLDRLGTMPAFLRRLLWRIPERWQPAATKTVWAMQIDEQGNCLVDLQHSAIGYHGVTGVVESSGTVYFASIEQGALLAVRLTSDAGTAANFYTEFPQKTSTV</sequence>
<evidence type="ECO:0000313" key="6">
    <source>
        <dbReference type="EMBL" id="ANU11000.1"/>
    </source>
</evidence>
<dbReference type="EMBL" id="CP016534">
    <property type="protein sequence ID" value="ANU11000.1"/>
    <property type="molecule type" value="Genomic_DNA"/>
</dbReference>
<organism evidence="6 7">
    <name type="scientific">Planococcus antarcticus DSM 14505</name>
    <dbReference type="NCBI Taxonomy" id="1185653"/>
    <lineage>
        <taxon>Bacteria</taxon>
        <taxon>Bacillati</taxon>
        <taxon>Bacillota</taxon>
        <taxon>Bacilli</taxon>
        <taxon>Bacillales</taxon>
        <taxon>Caryophanaceae</taxon>
        <taxon>Planococcus</taxon>
    </lineage>
</organism>
<dbReference type="Gene3D" id="2.120.10.30">
    <property type="entry name" value="TolB, C-terminal domain"/>
    <property type="match status" value="1"/>
</dbReference>